<sequence length="169" mass="20166">KIKAENATEVKINQLKHLKQKKRELVKEYTNCYKTSAQAIKNQLRTDKKCDWYIKEKYNKDKTLNEHKALNISEENFQQNKFNVNLDSIVNRLATLNKGTNDNWTLNVLSKMKNKDNVTLYKIKHIEYESLGRLVFCSWINYWKQDDKRVNSTIDEKNILVVLRLKNEK</sequence>
<protein>
    <submittedName>
        <fullName evidence="1">17792_t:CDS:1</fullName>
    </submittedName>
</protein>
<evidence type="ECO:0000313" key="2">
    <source>
        <dbReference type="Proteomes" id="UP000789759"/>
    </source>
</evidence>
<proteinExistence type="predicted"/>
<evidence type="ECO:0000313" key="1">
    <source>
        <dbReference type="EMBL" id="CAG8662985.1"/>
    </source>
</evidence>
<keyword evidence="2" id="KW-1185">Reference proteome</keyword>
<comment type="caution">
    <text evidence="1">The sequence shown here is derived from an EMBL/GenBank/DDBJ whole genome shotgun (WGS) entry which is preliminary data.</text>
</comment>
<accession>A0A9N9HBI3</accession>
<dbReference type="OrthoDB" id="2491323at2759"/>
<feature type="non-terminal residue" evidence="1">
    <location>
        <position position="169"/>
    </location>
</feature>
<dbReference type="EMBL" id="CAJVQA010007862">
    <property type="protein sequence ID" value="CAG8662985.1"/>
    <property type="molecule type" value="Genomic_DNA"/>
</dbReference>
<dbReference type="AlphaFoldDB" id="A0A9N9HBI3"/>
<organism evidence="1 2">
    <name type="scientific">Cetraspora pellucida</name>
    <dbReference type="NCBI Taxonomy" id="1433469"/>
    <lineage>
        <taxon>Eukaryota</taxon>
        <taxon>Fungi</taxon>
        <taxon>Fungi incertae sedis</taxon>
        <taxon>Mucoromycota</taxon>
        <taxon>Glomeromycotina</taxon>
        <taxon>Glomeromycetes</taxon>
        <taxon>Diversisporales</taxon>
        <taxon>Gigasporaceae</taxon>
        <taxon>Cetraspora</taxon>
    </lineage>
</organism>
<dbReference type="Proteomes" id="UP000789759">
    <property type="component" value="Unassembled WGS sequence"/>
</dbReference>
<reference evidence="1" key="1">
    <citation type="submission" date="2021-06" db="EMBL/GenBank/DDBJ databases">
        <authorList>
            <person name="Kallberg Y."/>
            <person name="Tangrot J."/>
            <person name="Rosling A."/>
        </authorList>
    </citation>
    <scope>NUCLEOTIDE SEQUENCE</scope>
    <source>
        <strain evidence="1">FL966</strain>
    </source>
</reference>
<gene>
    <name evidence="1" type="ORF">CPELLU_LOCUS9891</name>
</gene>
<name>A0A9N9HBI3_9GLOM</name>